<dbReference type="GO" id="GO:0009063">
    <property type="term" value="P:amino acid catabolic process"/>
    <property type="evidence" value="ECO:0007669"/>
    <property type="project" value="TreeGrafter"/>
</dbReference>
<evidence type="ECO:0000313" key="4">
    <source>
        <dbReference type="Proteomes" id="UP000053372"/>
    </source>
</evidence>
<dbReference type="SUPFAM" id="SSF51905">
    <property type="entry name" value="FAD/NAD(P)-binding domain"/>
    <property type="match status" value="1"/>
</dbReference>
<dbReference type="Gene3D" id="3.90.660.10">
    <property type="match status" value="1"/>
</dbReference>
<evidence type="ECO:0000313" key="2">
    <source>
        <dbReference type="EMBL" id="KST67987.1"/>
    </source>
</evidence>
<evidence type="ECO:0000313" key="3">
    <source>
        <dbReference type="EMBL" id="KST68388.1"/>
    </source>
</evidence>
<name>A0A0V7ZTP7_9CYAN</name>
<dbReference type="InterPro" id="IPR002937">
    <property type="entry name" value="Amino_oxidase"/>
</dbReference>
<protein>
    <recommendedName>
        <fullName evidence="1">Amine oxidase domain-containing protein</fullName>
    </recommendedName>
</protein>
<dbReference type="RefSeq" id="WP_027846050.1">
    <property type="nucleotide sequence ID" value="NZ_LMTZ01000066.1"/>
</dbReference>
<accession>A0A0V7ZTP7</accession>
<dbReference type="InterPro" id="IPR036188">
    <property type="entry name" value="FAD/NAD-bd_sf"/>
</dbReference>
<reference evidence="2 4" key="1">
    <citation type="journal article" date="2015" name="Genome Announc.">
        <title>Draft Genome of the Euendolithic (true boring) Cyanobacterium Mastigocoleus testarum strain BC008.</title>
        <authorList>
            <person name="Guida B.S."/>
            <person name="Garcia-Pichel F."/>
        </authorList>
    </citation>
    <scope>NUCLEOTIDE SEQUENCE [LARGE SCALE GENOMIC DNA]</scope>
    <source>
        <strain evidence="2 4">BC008</strain>
    </source>
</reference>
<feature type="domain" description="Amine oxidase" evidence="1">
    <location>
        <begin position="34"/>
        <end position="525"/>
    </location>
</feature>
<dbReference type="SUPFAM" id="SSF54373">
    <property type="entry name" value="FAD-linked reductases, C-terminal domain"/>
    <property type="match status" value="1"/>
</dbReference>
<dbReference type="InterPro" id="IPR050281">
    <property type="entry name" value="Flavin_monoamine_oxidase"/>
</dbReference>
<dbReference type="PRINTS" id="PR00419">
    <property type="entry name" value="ADXRDTASE"/>
</dbReference>
<organism evidence="2 4">
    <name type="scientific">Mastigocoleus testarum BC008</name>
    <dbReference type="NCBI Taxonomy" id="371196"/>
    <lineage>
        <taxon>Bacteria</taxon>
        <taxon>Bacillati</taxon>
        <taxon>Cyanobacteriota</taxon>
        <taxon>Cyanophyceae</taxon>
        <taxon>Nostocales</taxon>
        <taxon>Hapalosiphonaceae</taxon>
        <taxon>Mastigocoleus</taxon>
    </lineage>
</organism>
<proteinExistence type="predicted"/>
<dbReference type="EMBL" id="LMTZ01000083">
    <property type="protein sequence ID" value="KST67987.1"/>
    <property type="molecule type" value="Genomic_DNA"/>
</dbReference>
<dbReference type="Gene3D" id="1.20.1440.240">
    <property type="match status" value="1"/>
</dbReference>
<sequence>MDTIFEPIKSKLHEIDSIDYGKPRKKIVILGAGMAGLVSAYELSKLGHEVTIYEASNRVGGRVWTKRFADGQYHEFGAMRIPEAHDHTRYYAKDVCKLDFRRFVNDHDEDDAFYYIKGIKSQHKKALEELIPKLNLTLGEKEIVKRAIANDENLLVLLGTPFASLLEEIKSKSEDLEALFAKGPITSRIQELDQLSLGDFLRRFVNSQDALDLIGAITALEVWWDKAVTMFLRDEISQEPRESNQTGLLDEIVGGLDLLPTTLASKLQDNVNINYGREVISLEKQQEKIQVVLRNTKDKSDIQSIDCDYVICTIPFAVLRRIKLIGLSEAKNRAIRNLSYASSIKVLLHCRERFWESKYKIIGGGSQTDLINRSIYYPSDNFRPMAVRKMSKTKGLHTSFVRYDREVIDKDVSKGPGVLLGSYSWGADARRLGTLPHKKREEVVKNTIANFHPEIMEEGMVDDSASMFWDEYDWAGGAFCFMNPGDFVRYYEDTIAPEGKLFFAGEHCSLDQGWIQGAIISALRTIKDIVSQ</sequence>
<gene>
    <name evidence="2" type="ORF">BC008_31885</name>
    <name evidence="3" type="ORF">BC008_33240</name>
</gene>
<dbReference type="Pfam" id="PF01593">
    <property type="entry name" value="Amino_oxidase"/>
    <property type="match status" value="1"/>
</dbReference>
<dbReference type="GO" id="GO:0001716">
    <property type="term" value="F:L-amino-acid oxidase activity"/>
    <property type="evidence" value="ECO:0007669"/>
    <property type="project" value="TreeGrafter"/>
</dbReference>
<keyword evidence="4" id="KW-1185">Reference proteome</keyword>
<dbReference type="AlphaFoldDB" id="A0A0V7ZTP7"/>
<dbReference type="Proteomes" id="UP000053372">
    <property type="component" value="Unassembled WGS sequence"/>
</dbReference>
<evidence type="ECO:0000259" key="1">
    <source>
        <dbReference type="Pfam" id="PF01593"/>
    </source>
</evidence>
<comment type="caution">
    <text evidence="2">The sequence shown here is derived from an EMBL/GenBank/DDBJ whole genome shotgun (WGS) entry which is preliminary data.</text>
</comment>
<dbReference type="PANTHER" id="PTHR10742">
    <property type="entry name" value="FLAVIN MONOAMINE OXIDASE"/>
    <property type="match status" value="1"/>
</dbReference>
<dbReference type="Gene3D" id="3.50.50.60">
    <property type="entry name" value="FAD/NAD(P)-binding domain"/>
    <property type="match status" value="1"/>
</dbReference>
<dbReference type="PANTHER" id="PTHR10742:SF342">
    <property type="entry name" value="AMINE OXIDASE"/>
    <property type="match status" value="1"/>
</dbReference>
<dbReference type="EMBL" id="LMTZ01000066">
    <property type="protein sequence ID" value="KST68388.1"/>
    <property type="molecule type" value="Genomic_DNA"/>
</dbReference>
<dbReference type="OrthoDB" id="25353at2"/>